<proteinExistence type="predicted"/>
<evidence type="ECO:0000313" key="6">
    <source>
        <dbReference type="Proteomes" id="UP000789342"/>
    </source>
</evidence>
<reference evidence="5" key="1">
    <citation type="submission" date="2021-06" db="EMBL/GenBank/DDBJ databases">
        <authorList>
            <person name="Kallberg Y."/>
            <person name="Tangrot J."/>
            <person name="Rosling A."/>
        </authorList>
    </citation>
    <scope>NUCLEOTIDE SEQUENCE</scope>
    <source>
        <strain evidence="5">CL551</strain>
    </source>
</reference>
<dbReference type="GO" id="GO:0003723">
    <property type="term" value="F:RNA binding"/>
    <property type="evidence" value="ECO:0007669"/>
    <property type="project" value="TreeGrafter"/>
</dbReference>
<dbReference type="Gene3D" id="3.40.50.300">
    <property type="entry name" value="P-loop containing nucleotide triphosphate hydrolases"/>
    <property type="match status" value="1"/>
</dbReference>
<feature type="non-terminal residue" evidence="5">
    <location>
        <position position="1"/>
    </location>
</feature>
<dbReference type="GO" id="GO:0005524">
    <property type="term" value="F:ATP binding"/>
    <property type="evidence" value="ECO:0007669"/>
    <property type="project" value="UniProtKB-KW"/>
</dbReference>
<dbReference type="PANTHER" id="PTHR18934">
    <property type="entry name" value="ATP-DEPENDENT RNA HELICASE"/>
    <property type="match status" value="1"/>
</dbReference>
<comment type="caution">
    <text evidence="5">The sequence shown here is derived from an EMBL/GenBank/DDBJ whole genome shotgun (WGS) entry which is preliminary data.</text>
</comment>
<sequence>MDEIHERNVDDDLMMAHLCVIMRQNPSLKLIIMSATMNVKKFKRYFHEFGTERKRLSSEIPCIDVPVKNFPVDVFYLEDICQELRVPSAFRNLALSEPRKPSMMQERRELFLDWIFHCHVTSPVEEAFLVFLPGISIISELVAIRRFFYSSFAGVFEVDPFYEYNNDFRREAGRKGERPNPQVSIIKLHSTVTIDEQCLAMQLPRKGYRKVNIRLNVLPFYFLLAGDPHEILFNADYFCNKCCRKFDHSSR</sequence>
<name>A0A9N9NTM2_9GLOM</name>
<keyword evidence="1" id="KW-0547">Nucleotide-binding</keyword>
<evidence type="ECO:0000256" key="1">
    <source>
        <dbReference type="ARBA" id="ARBA00022741"/>
    </source>
</evidence>
<organism evidence="5 6">
    <name type="scientific">Acaulospora morrowiae</name>
    <dbReference type="NCBI Taxonomy" id="94023"/>
    <lineage>
        <taxon>Eukaryota</taxon>
        <taxon>Fungi</taxon>
        <taxon>Fungi incertae sedis</taxon>
        <taxon>Mucoromycota</taxon>
        <taxon>Glomeromycotina</taxon>
        <taxon>Glomeromycetes</taxon>
        <taxon>Diversisporales</taxon>
        <taxon>Acaulosporaceae</taxon>
        <taxon>Acaulospora</taxon>
    </lineage>
</organism>
<dbReference type="InterPro" id="IPR027417">
    <property type="entry name" value="P-loop_NTPase"/>
</dbReference>
<dbReference type="PANTHER" id="PTHR18934:SF99">
    <property type="entry name" value="ATP-DEPENDENT RNA HELICASE DHX37-RELATED"/>
    <property type="match status" value="1"/>
</dbReference>
<keyword evidence="2" id="KW-0378">Hydrolase</keyword>
<evidence type="ECO:0000256" key="2">
    <source>
        <dbReference type="ARBA" id="ARBA00022801"/>
    </source>
</evidence>
<dbReference type="SUPFAM" id="SSF52540">
    <property type="entry name" value="P-loop containing nucleoside triphosphate hydrolases"/>
    <property type="match status" value="1"/>
</dbReference>
<dbReference type="OrthoDB" id="66977at2759"/>
<evidence type="ECO:0000256" key="3">
    <source>
        <dbReference type="ARBA" id="ARBA00022806"/>
    </source>
</evidence>
<dbReference type="Proteomes" id="UP000789342">
    <property type="component" value="Unassembled WGS sequence"/>
</dbReference>
<dbReference type="GO" id="GO:0004386">
    <property type="term" value="F:helicase activity"/>
    <property type="evidence" value="ECO:0007669"/>
    <property type="project" value="UniProtKB-KW"/>
</dbReference>
<evidence type="ECO:0000256" key="4">
    <source>
        <dbReference type="ARBA" id="ARBA00022840"/>
    </source>
</evidence>
<keyword evidence="6" id="KW-1185">Reference proteome</keyword>
<gene>
    <name evidence="5" type="ORF">AMORRO_LOCUS16537</name>
</gene>
<dbReference type="GO" id="GO:0016787">
    <property type="term" value="F:hydrolase activity"/>
    <property type="evidence" value="ECO:0007669"/>
    <property type="project" value="UniProtKB-KW"/>
</dbReference>
<evidence type="ECO:0000313" key="5">
    <source>
        <dbReference type="EMBL" id="CAG8770339.1"/>
    </source>
</evidence>
<accession>A0A9N9NTM2</accession>
<protein>
    <submittedName>
        <fullName evidence="5">5180_t:CDS:1</fullName>
    </submittedName>
</protein>
<dbReference type="AlphaFoldDB" id="A0A9N9NTM2"/>
<keyword evidence="4" id="KW-0067">ATP-binding</keyword>
<dbReference type="EMBL" id="CAJVPV010046157">
    <property type="protein sequence ID" value="CAG8770339.1"/>
    <property type="molecule type" value="Genomic_DNA"/>
</dbReference>
<keyword evidence="3" id="KW-0347">Helicase</keyword>